<dbReference type="AlphaFoldDB" id="A0A642UD56"/>
<dbReference type="OMA" id="THETNWV"/>
<accession>A0A642UD56</accession>
<dbReference type="PANTHER" id="PTHR47932:SF44">
    <property type="entry name" value="MIOREX COMPLEX COMPONENT 1"/>
    <property type="match status" value="1"/>
</dbReference>
<protein>
    <recommendedName>
        <fullName evidence="5">Mitochondrial group I intron splicing factor CCM1</fullName>
    </recommendedName>
</protein>
<evidence type="ECO:0000313" key="3">
    <source>
        <dbReference type="EMBL" id="KAA8896963.1"/>
    </source>
</evidence>
<evidence type="ECO:0000256" key="1">
    <source>
        <dbReference type="ARBA" id="ARBA00022737"/>
    </source>
</evidence>
<dbReference type="PANTHER" id="PTHR47932">
    <property type="entry name" value="ATPASE EXPRESSION PROTEIN 3"/>
    <property type="match status" value="1"/>
</dbReference>
<proteinExistence type="predicted"/>
<evidence type="ECO:0000256" key="2">
    <source>
        <dbReference type="SAM" id="MobiDB-lite"/>
    </source>
</evidence>
<evidence type="ECO:0000313" key="4">
    <source>
        <dbReference type="Proteomes" id="UP000449547"/>
    </source>
</evidence>
<sequence>MNTSSRVIGLRYRSWKPTIPRFSSPKKPSRKTQTPPTPSKLASLRPHLRTDLPPKIKSKELKTRLSQALTSSEPFTADDFDILSNTIKEINKGTPLSDDETVDLFMVSADALLEQVNQPGNRIKMPKYLSQMISQLLTRQDLDTRVLTKLVLMGAAMTSLPVALSGLARTRDLPEDFLGQLISQLPQSLQTYEDIAGVFHDKLYSLNDDYYRQLMAHIESIYAEENPAVHEYLDLERSVDRIQLLMNSLVEHSDLSHLSTSTLLQLMKMIFELQSVSNWPTASANIKKLLTFLDNPAKYSEIRQVLFAQALEDEQLIETVLRLAHQDFPKLAKMLREFVSEHDVKFSPELQNQCQLYDIVHSSLSEDEKAKSMEEASTDIDQMMLALSTTNLNVRGHIYQVLTASVGSSAYSYKYLIDKAIADDDHVKAINLFDDSLERFTEWATMTDPSIVNTLNNLIEILCRHMDDAMAIFPIFTKIKQNMSTPQCSPEVIKAFAQRMLEQELVGDTIEMLKRELPKMSPDSPIKLPSDQPFGYKYNELFNVLHNFAITYTNESTHETNWVLYGELHKYFTVPNETYLPAMKFFCEHNRPNAALVILRQMNHLHGLHGDHQHLPPSKDVYKYLFEQFGDQLYEEGVIEVHESFKMDINIEQADLELQNTILNAYANLQDVARTRDLFLSLVPHGINSETATIMLKAYTYNDMSYVKEFFNNLSQFDLVADDKICQQYLIAHVYHGLVDEAIDFTQKMEDEYDVTVTSSTIIALHNYCIAQNDQKRIDEWAQQEFPQQWQAASTSGLLRSATDYIPDTNLLAEPVNS</sequence>
<feature type="region of interest" description="Disordered" evidence="2">
    <location>
        <begin position="17"/>
        <end position="52"/>
    </location>
</feature>
<dbReference type="RefSeq" id="XP_034009705.1">
    <property type="nucleotide sequence ID" value="XM_034158462.1"/>
</dbReference>
<keyword evidence="4" id="KW-1185">Reference proteome</keyword>
<comment type="caution">
    <text evidence="3">The sequence shown here is derived from an EMBL/GenBank/DDBJ whole genome shotgun (WGS) entry which is preliminary data.</text>
</comment>
<dbReference type="EMBL" id="SWFT01000161">
    <property type="protein sequence ID" value="KAA8896963.1"/>
    <property type="molecule type" value="Genomic_DNA"/>
</dbReference>
<gene>
    <name evidence="3" type="ORF">DIURU_005476</name>
</gene>
<dbReference type="Proteomes" id="UP000449547">
    <property type="component" value="Unassembled WGS sequence"/>
</dbReference>
<dbReference type="VEuPathDB" id="FungiDB:DIURU_005476"/>
<dbReference type="Gene3D" id="1.25.40.10">
    <property type="entry name" value="Tetratricopeptide repeat domain"/>
    <property type="match status" value="1"/>
</dbReference>
<name>A0A642UD56_DIURU</name>
<dbReference type="GeneID" id="54784127"/>
<dbReference type="OrthoDB" id="185373at2759"/>
<reference evidence="3 4" key="1">
    <citation type="submission" date="2019-07" db="EMBL/GenBank/DDBJ databases">
        <title>Genome assembly of two rare yeast pathogens: Diutina rugosa and Trichomonascus ciferrii.</title>
        <authorList>
            <person name="Mixao V."/>
            <person name="Saus E."/>
            <person name="Hansen A."/>
            <person name="Lass-Flor C."/>
            <person name="Gabaldon T."/>
        </authorList>
    </citation>
    <scope>NUCLEOTIDE SEQUENCE [LARGE SCALE GENOMIC DNA]</scope>
    <source>
        <strain evidence="3 4">CBS 613</strain>
    </source>
</reference>
<evidence type="ECO:0008006" key="5">
    <source>
        <dbReference type="Google" id="ProtNLM"/>
    </source>
</evidence>
<dbReference type="InterPro" id="IPR011990">
    <property type="entry name" value="TPR-like_helical_dom_sf"/>
</dbReference>
<keyword evidence="1" id="KW-0677">Repeat</keyword>
<organism evidence="3 4">
    <name type="scientific">Diutina rugosa</name>
    <name type="common">Yeast</name>
    <name type="synonym">Candida rugosa</name>
    <dbReference type="NCBI Taxonomy" id="5481"/>
    <lineage>
        <taxon>Eukaryota</taxon>
        <taxon>Fungi</taxon>
        <taxon>Dikarya</taxon>
        <taxon>Ascomycota</taxon>
        <taxon>Saccharomycotina</taxon>
        <taxon>Pichiomycetes</taxon>
        <taxon>Debaryomycetaceae</taxon>
        <taxon>Diutina</taxon>
    </lineage>
</organism>